<evidence type="ECO:0000256" key="2">
    <source>
        <dbReference type="ARBA" id="ARBA00019992"/>
    </source>
</evidence>
<dbReference type="WBParaSite" id="PTRK_0000138800.1">
    <property type="protein sequence ID" value="PTRK_0000138800.1"/>
    <property type="gene ID" value="PTRK_0000138800"/>
</dbReference>
<keyword evidence="5" id="KW-1185">Reference proteome</keyword>
<accession>A0A0N4Z3B1</accession>
<dbReference type="InterPro" id="IPR033891">
    <property type="entry name" value="TTC38"/>
</dbReference>
<evidence type="ECO:0000256" key="3">
    <source>
        <dbReference type="ARBA" id="ARBA00022737"/>
    </source>
</evidence>
<dbReference type="Pfam" id="PF13181">
    <property type="entry name" value="TPR_8"/>
    <property type="match status" value="1"/>
</dbReference>
<evidence type="ECO:0000313" key="6">
    <source>
        <dbReference type="WBParaSite" id="PTRK_0000138800.1"/>
    </source>
</evidence>
<sequence length="467" mass="53843">MGEWCAKNLKDIQGWKEDGLNTTIVNNDTAKLLDGAIRQLVSLRDCDQLGGLVKTVTDMLHNEPTAVLPRIFSLVLDVLGTNKSWYKNPVFQEKIKQAVKDTESYGNEREKLHAKALSQLAIGFTTNALYIYESILAQYPNDLMALKFSHQLYFFSGKAYLMSESVNRIVRKWSKDNIMYSYVLGMQAFGYEETGNYKTAEKVAEEALTLRKEDCWATHALSHVYEMTGQFEKGIEKLEQTASYWRPCWILECHNLWHLALFYIETGRYENAMKIYDENIKSCIEKNNSILDACDASGLLQRLEFRGYSVGQKRWDDLIPFIVPYSKGHMYPFNYPLMAIAFAHSSDDKLIRNFVDVDIVQNIPTCGDTSFNISQLSIPLVKSIDDYFKGNYSTCLDRIYPLRYSLYNVGGSNAQRDIFSQTMITAGLHSKNIWDIKRAKIVLDERRQLFHWDDKEFTNILNSKMIV</sequence>
<keyword evidence="3" id="KW-0677">Repeat</keyword>
<protein>
    <recommendedName>
        <fullName evidence="2">Tetratricopeptide repeat protein 38</fullName>
    </recommendedName>
</protein>
<evidence type="ECO:0000313" key="5">
    <source>
        <dbReference type="Proteomes" id="UP000038045"/>
    </source>
</evidence>
<evidence type="ECO:0000256" key="4">
    <source>
        <dbReference type="ARBA" id="ARBA00022803"/>
    </source>
</evidence>
<evidence type="ECO:0000256" key="1">
    <source>
        <dbReference type="ARBA" id="ARBA00005857"/>
    </source>
</evidence>
<dbReference type="PANTHER" id="PTHR16263">
    <property type="entry name" value="TETRATRICOPEPTIDE REPEAT PROTEIN 38"/>
    <property type="match status" value="1"/>
</dbReference>
<comment type="similarity">
    <text evidence="1">Belongs to the TTC38 family.</text>
</comment>
<organism evidence="5 6">
    <name type="scientific">Parastrongyloides trichosuri</name>
    <name type="common">Possum-specific nematode worm</name>
    <dbReference type="NCBI Taxonomy" id="131310"/>
    <lineage>
        <taxon>Eukaryota</taxon>
        <taxon>Metazoa</taxon>
        <taxon>Ecdysozoa</taxon>
        <taxon>Nematoda</taxon>
        <taxon>Chromadorea</taxon>
        <taxon>Rhabditida</taxon>
        <taxon>Tylenchina</taxon>
        <taxon>Panagrolaimomorpha</taxon>
        <taxon>Strongyloidoidea</taxon>
        <taxon>Strongyloididae</taxon>
        <taxon>Parastrongyloides</taxon>
    </lineage>
</organism>
<dbReference type="CDD" id="cd05804">
    <property type="entry name" value="StaR_like"/>
    <property type="match status" value="1"/>
</dbReference>
<dbReference type="Gene3D" id="1.25.40.10">
    <property type="entry name" value="Tetratricopeptide repeat domain"/>
    <property type="match status" value="1"/>
</dbReference>
<dbReference type="AlphaFoldDB" id="A0A0N4Z3B1"/>
<dbReference type="InterPro" id="IPR011990">
    <property type="entry name" value="TPR-like_helical_dom_sf"/>
</dbReference>
<keyword evidence="4" id="KW-0802">TPR repeat</keyword>
<dbReference type="PANTHER" id="PTHR16263:SF4">
    <property type="entry name" value="TETRATRICOPEPTIDE REPEAT PROTEIN 38"/>
    <property type="match status" value="1"/>
</dbReference>
<name>A0A0N4Z3B1_PARTI</name>
<dbReference type="InterPro" id="IPR019734">
    <property type="entry name" value="TPR_rpt"/>
</dbReference>
<reference evidence="6" key="1">
    <citation type="submission" date="2017-02" db="UniProtKB">
        <authorList>
            <consortium name="WormBaseParasite"/>
        </authorList>
    </citation>
    <scope>IDENTIFICATION</scope>
</reference>
<dbReference type="SUPFAM" id="SSF48452">
    <property type="entry name" value="TPR-like"/>
    <property type="match status" value="1"/>
</dbReference>
<dbReference type="Proteomes" id="UP000038045">
    <property type="component" value="Unplaced"/>
</dbReference>
<proteinExistence type="inferred from homology"/>